<dbReference type="Gramene" id="OGLUM02G07830.2">
    <property type="protein sequence ID" value="OGLUM02G07830.2"/>
    <property type="gene ID" value="OGLUM02G07830"/>
</dbReference>
<dbReference type="Proteomes" id="UP000026961">
    <property type="component" value="Chromosome 2"/>
</dbReference>
<keyword evidence="3" id="KW-1185">Reference proteome</keyword>
<dbReference type="AlphaFoldDB" id="A0A0D9YNW9"/>
<evidence type="ECO:0000313" key="3">
    <source>
        <dbReference type="Proteomes" id="UP000026961"/>
    </source>
</evidence>
<proteinExistence type="predicted"/>
<protein>
    <submittedName>
        <fullName evidence="2">Uncharacterized protein</fullName>
    </submittedName>
</protein>
<organism evidence="2">
    <name type="scientific">Oryza glumipatula</name>
    <dbReference type="NCBI Taxonomy" id="40148"/>
    <lineage>
        <taxon>Eukaryota</taxon>
        <taxon>Viridiplantae</taxon>
        <taxon>Streptophyta</taxon>
        <taxon>Embryophyta</taxon>
        <taxon>Tracheophyta</taxon>
        <taxon>Spermatophyta</taxon>
        <taxon>Magnoliopsida</taxon>
        <taxon>Liliopsida</taxon>
        <taxon>Poales</taxon>
        <taxon>Poaceae</taxon>
        <taxon>BOP clade</taxon>
        <taxon>Oryzoideae</taxon>
        <taxon>Oryzeae</taxon>
        <taxon>Oryzinae</taxon>
        <taxon>Oryza</taxon>
    </lineage>
</organism>
<sequence length="86" mass="9647">MTVHAKVEMRNDGGSWIKSGSDVSSPSFPRRKRKINLPSRRLLRSLRAKTSRARLNRGGAPISIRRAEQGRGGEGILFCGFIFQHQ</sequence>
<dbReference type="EnsemblPlants" id="OGLUM02G07830.2">
    <property type="protein sequence ID" value="OGLUM02G07830.2"/>
    <property type="gene ID" value="OGLUM02G07830"/>
</dbReference>
<evidence type="ECO:0000256" key="1">
    <source>
        <dbReference type="SAM" id="MobiDB-lite"/>
    </source>
</evidence>
<reference evidence="2" key="1">
    <citation type="submission" date="2015-04" db="UniProtKB">
        <authorList>
            <consortium name="EnsemblPlants"/>
        </authorList>
    </citation>
    <scope>IDENTIFICATION</scope>
</reference>
<name>A0A0D9YNW9_9ORYZ</name>
<reference evidence="2" key="2">
    <citation type="submission" date="2018-05" db="EMBL/GenBank/DDBJ databases">
        <title>OgluRS3 (Oryza glumaepatula Reference Sequence Version 3).</title>
        <authorList>
            <person name="Zhang J."/>
            <person name="Kudrna D."/>
            <person name="Lee S."/>
            <person name="Talag J."/>
            <person name="Welchert J."/>
            <person name="Wing R.A."/>
        </authorList>
    </citation>
    <scope>NUCLEOTIDE SEQUENCE [LARGE SCALE GENOMIC DNA]</scope>
</reference>
<feature type="compositionally biased region" description="Basic and acidic residues" evidence="1">
    <location>
        <begin position="1"/>
        <end position="11"/>
    </location>
</feature>
<dbReference type="HOGENOM" id="CLU_2501584_0_0_1"/>
<feature type="region of interest" description="Disordered" evidence="1">
    <location>
        <begin position="1"/>
        <end position="31"/>
    </location>
</feature>
<accession>A0A0D9YNW9</accession>
<evidence type="ECO:0000313" key="2">
    <source>
        <dbReference type="EnsemblPlants" id="OGLUM02G07830.2"/>
    </source>
</evidence>